<comment type="caution">
    <text evidence="10">The sequence shown here is derived from an EMBL/GenBank/DDBJ whole genome shotgun (WGS) entry which is preliminary data.</text>
</comment>
<dbReference type="OrthoDB" id="1055148at2759"/>
<dbReference type="GO" id="GO:0020037">
    <property type="term" value="F:heme binding"/>
    <property type="evidence" value="ECO:0007669"/>
    <property type="project" value="InterPro"/>
</dbReference>
<dbReference type="InterPro" id="IPR001128">
    <property type="entry name" value="Cyt_P450"/>
</dbReference>
<dbReference type="FunFam" id="1.10.630.10:FF:000043">
    <property type="entry name" value="Cytochrome P450 99A2"/>
    <property type="match status" value="1"/>
</dbReference>
<dbReference type="Gene3D" id="1.10.630.10">
    <property type="entry name" value="Cytochrome P450"/>
    <property type="match status" value="1"/>
</dbReference>
<dbReference type="CDD" id="cd11072">
    <property type="entry name" value="CYP71-like"/>
    <property type="match status" value="1"/>
</dbReference>
<evidence type="ECO:0000256" key="2">
    <source>
        <dbReference type="ARBA" id="ARBA00010617"/>
    </source>
</evidence>
<evidence type="ECO:0000256" key="9">
    <source>
        <dbReference type="RuleBase" id="RU000461"/>
    </source>
</evidence>
<comment type="similarity">
    <text evidence="2 9">Belongs to the cytochrome P450 family.</text>
</comment>
<evidence type="ECO:0000256" key="5">
    <source>
        <dbReference type="ARBA" id="ARBA00023002"/>
    </source>
</evidence>
<dbReference type="SUPFAM" id="SSF48264">
    <property type="entry name" value="Cytochrome P450"/>
    <property type="match status" value="1"/>
</dbReference>
<keyword evidence="11" id="KW-1185">Reference proteome</keyword>
<name>A0A8K0DHR7_9ROSA</name>
<keyword evidence="6 8" id="KW-0408">Iron</keyword>
<dbReference type="PROSITE" id="PS00086">
    <property type="entry name" value="CYTOCHROME_P450"/>
    <property type="match status" value="1"/>
</dbReference>
<evidence type="ECO:0000256" key="3">
    <source>
        <dbReference type="ARBA" id="ARBA00022617"/>
    </source>
</evidence>
<gene>
    <name evidence="10" type="ORF">FNV43_RR25850</name>
</gene>
<evidence type="ECO:0000256" key="7">
    <source>
        <dbReference type="ARBA" id="ARBA00023033"/>
    </source>
</evidence>
<dbReference type="PANTHER" id="PTHR47955">
    <property type="entry name" value="CYTOCHROME P450 FAMILY 71 PROTEIN"/>
    <property type="match status" value="1"/>
</dbReference>
<organism evidence="10 11">
    <name type="scientific">Rhamnella rubrinervis</name>
    <dbReference type="NCBI Taxonomy" id="2594499"/>
    <lineage>
        <taxon>Eukaryota</taxon>
        <taxon>Viridiplantae</taxon>
        <taxon>Streptophyta</taxon>
        <taxon>Embryophyta</taxon>
        <taxon>Tracheophyta</taxon>
        <taxon>Spermatophyta</taxon>
        <taxon>Magnoliopsida</taxon>
        <taxon>eudicotyledons</taxon>
        <taxon>Gunneridae</taxon>
        <taxon>Pentapetalae</taxon>
        <taxon>rosids</taxon>
        <taxon>fabids</taxon>
        <taxon>Rosales</taxon>
        <taxon>Rhamnaceae</taxon>
        <taxon>rhamnoid group</taxon>
        <taxon>Rhamneae</taxon>
        <taxon>Rhamnella</taxon>
    </lineage>
</organism>
<dbReference type="Pfam" id="PF00067">
    <property type="entry name" value="p450"/>
    <property type="match status" value="1"/>
</dbReference>
<feature type="binding site" description="axial binding residue" evidence="8">
    <location>
        <position position="456"/>
    </location>
    <ligand>
        <name>heme</name>
        <dbReference type="ChEBI" id="CHEBI:30413"/>
    </ligand>
    <ligandPart>
        <name>Fe</name>
        <dbReference type="ChEBI" id="CHEBI:18248"/>
    </ligandPart>
</feature>
<dbReference type="GO" id="GO:0016705">
    <property type="term" value="F:oxidoreductase activity, acting on paired donors, with incorporation or reduction of molecular oxygen"/>
    <property type="evidence" value="ECO:0007669"/>
    <property type="project" value="InterPro"/>
</dbReference>
<dbReference type="EMBL" id="VOIH02000012">
    <property type="protein sequence ID" value="KAF3431120.1"/>
    <property type="molecule type" value="Genomic_DNA"/>
</dbReference>
<comment type="cofactor">
    <cofactor evidence="1 8">
        <name>heme</name>
        <dbReference type="ChEBI" id="CHEBI:30413"/>
    </cofactor>
</comment>
<sequence length="525" mass="59590">MDYFTLLQSLCVSLLLFFTFLFSIKWKTMNQTSPSRFCGFPPSPKALPIIGHLHLLADLPHMSLTTLAHKLGPIIHLRLGRVPTLIVSSAHYARLVLKTHDHIFATRPQLLAAQCLSFGCSDVTFSPYGPYWRQARKICVTELLSTKRVSSFKTVRDEEVNRMLNSVLAQSDSEAVDMSKLFFTLANDILCRVAFGRRFVEGSGEGQQYHLAEVLAETQALLAGFSVGDFFPEWKWINWACGLKRRLEKNLKDLRRVCDEIIGEHMRNDLINNGSTTKEREDDLVDVLIRVQQRHDLEVPITDDNLKALVLDMFVAGTDTTATTLEWTMTELARHPRVLKKAQQQVREVASNSGKVDETHLHQLPYVKAAVKESMRLHPPVPLLVPRESMDNCNLDGYQIPAKTRVLINAYAIGRDPESWEDPLLYKPERFEEDVLDVKDHQDFRFLAFGGGRRGCPGYVFALATVEIALARLLYHFDWSLPPEVGPDDVDLDEIFGLATRKKSALVLVPTPNMDYQLMDADVHY</sequence>
<evidence type="ECO:0000313" key="10">
    <source>
        <dbReference type="EMBL" id="KAF3431120.1"/>
    </source>
</evidence>
<evidence type="ECO:0000313" key="11">
    <source>
        <dbReference type="Proteomes" id="UP000796880"/>
    </source>
</evidence>
<dbReference type="InterPro" id="IPR036396">
    <property type="entry name" value="Cyt_P450_sf"/>
</dbReference>
<dbReference type="AlphaFoldDB" id="A0A8K0DHR7"/>
<dbReference type="GO" id="GO:0004497">
    <property type="term" value="F:monooxygenase activity"/>
    <property type="evidence" value="ECO:0007669"/>
    <property type="project" value="UniProtKB-KW"/>
</dbReference>
<evidence type="ECO:0000256" key="4">
    <source>
        <dbReference type="ARBA" id="ARBA00022723"/>
    </source>
</evidence>
<accession>A0A8K0DHR7</accession>
<reference evidence="10" key="1">
    <citation type="submission" date="2020-03" db="EMBL/GenBank/DDBJ databases">
        <title>A high-quality chromosome-level genome assembly of a woody plant with both climbing and erect habits, Rhamnella rubrinervis.</title>
        <authorList>
            <person name="Lu Z."/>
            <person name="Yang Y."/>
            <person name="Zhu X."/>
            <person name="Sun Y."/>
        </authorList>
    </citation>
    <scope>NUCLEOTIDE SEQUENCE</scope>
    <source>
        <strain evidence="10">BYM</strain>
        <tissue evidence="10">Leaf</tissue>
    </source>
</reference>
<keyword evidence="7 9" id="KW-0503">Monooxygenase</keyword>
<keyword evidence="3 8" id="KW-0349">Heme</keyword>
<dbReference type="InterPro" id="IPR002401">
    <property type="entry name" value="Cyt_P450_E_grp-I"/>
</dbReference>
<dbReference type="GO" id="GO:0005506">
    <property type="term" value="F:iron ion binding"/>
    <property type="evidence" value="ECO:0007669"/>
    <property type="project" value="InterPro"/>
</dbReference>
<evidence type="ECO:0000256" key="1">
    <source>
        <dbReference type="ARBA" id="ARBA00001971"/>
    </source>
</evidence>
<proteinExistence type="inferred from homology"/>
<evidence type="ECO:0000256" key="6">
    <source>
        <dbReference type="ARBA" id="ARBA00023004"/>
    </source>
</evidence>
<protein>
    <submittedName>
        <fullName evidence="10">Uncharacterized protein</fullName>
    </submittedName>
</protein>
<keyword evidence="4 8" id="KW-0479">Metal-binding</keyword>
<dbReference type="Proteomes" id="UP000796880">
    <property type="component" value="Unassembled WGS sequence"/>
</dbReference>
<dbReference type="InterPro" id="IPR017972">
    <property type="entry name" value="Cyt_P450_CS"/>
</dbReference>
<evidence type="ECO:0000256" key="8">
    <source>
        <dbReference type="PIRSR" id="PIRSR602401-1"/>
    </source>
</evidence>
<dbReference type="PRINTS" id="PR00385">
    <property type="entry name" value="P450"/>
</dbReference>
<keyword evidence="5 9" id="KW-0560">Oxidoreductase</keyword>
<dbReference type="PRINTS" id="PR00463">
    <property type="entry name" value="EP450I"/>
</dbReference>